<comment type="caution">
    <text evidence="2">The sequence shown here is derived from an EMBL/GenBank/DDBJ whole genome shotgun (WGS) entry which is preliminary data.</text>
</comment>
<dbReference type="EMBL" id="VSRR010012879">
    <property type="protein sequence ID" value="MPC55090.1"/>
    <property type="molecule type" value="Genomic_DNA"/>
</dbReference>
<feature type="region of interest" description="Disordered" evidence="1">
    <location>
        <begin position="50"/>
        <end position="81"/>
    </location>
</feature>
<proteinExistence type="predicted"/>
<dbReference type="AlphaFoldDB" id="A0A5B7G4K1"/>
<evidence type="ECO:0000256" key="1">
    <source>
        <dbReference type="SAM" id="MobiDB-lite"/>
    </source>
</evidence>
<evidence type="ECO:0000313" key="2">
    <source>
        <dbReference type="EMBL" id="MPC55090.1"/>
    </source>
</evidence>
<protein>
    <submittedName>
        <fullName evidence="2">Uncharacterized protein</fullName>
    </submittedName>
</protein>
<organism evidence="2 3">
    <name type="scientific">Portunus trituberculatus</name>
    <name type="common">Swimming crab</name>
    <name type="synonym">Neptunus trituberculatus</name>
    <dbReference type="NCBI Taxonomy" id="210409"/>
    <lineage>
        <taxon>Eukaryota</taxon>
        <taxon>Metazoa</taxon>
        <taxon>Ecdysozoa</taxon>
        <taxon>Arthropoda</taxon>
        <taxon>Crustacea</taxon>
        <taxon>Multicrustacea</taxon>
        <taxon>Malacostraca</taxon>
        <taxon>Eumalacostraca</taxon>
        <taxon>Eucarida</taxon>
        <taxon>Decapoda</taxon>
        <taxon>Pleocyemata</taxon>
        <taxon>Brachyura</taxon>
        <taxon>Eubrachyura</taxon>
        <taxon>Portunoidea</taxon>
        <taxon>Portunidae</taxon>
        <taxon>Portuninae</taxon>
        <taxon>Portunus</taxon>
    </lineage>
</organism>
<feature type="region of interest" description="Disordered" evidence="1">
    <location>
        <begin position="141"/>
        <end position="167"/>
    </location>
</feature>
<sequence length="193" mass="20681">MIVARPPPRGRAGRAAGGAAARWGVAAPAAVARQRRVTYTQVTQNMVGTSVRGAPCRGPEGRGAAGLERRPRPRLTPAGPSRCDIARVFRKGQDVAFSRGQAFTGNPSVVCGEPGRGYLLVPRPRSAKHFITVILQQSPLPGSRKRKVTRRGGVQCGSTREGPRPAAERRVSLNYTLNGLRLLRAGAEFTLRI</sequence>
<reference evidence="2 3" key="1">
    <citation type="submission" date="2019-05" db="EMBL/GenBank/DDBJ databases">
        <title>Another draft genome of Portunus trituberculatus and its Hox gene families provides insights of decapod evolution.</title>
        <authorList>
            <person name="Jeong J.-H."/>
            <person name="Song I."/>
            <person name="Kim S."/>
            <person name="Choi T."/>
            <person name="Kim D."/>
            <person name="Ryu S."/>
            <person name="Kim W."/>
        </authorList>
    </citation>
    <scope>NUCLEOTIDE SEQUENCE [LARGE SCALE GENOMIC DNA]</scope>
    <source>
        <tissue evidence="2">Muscle</tissue>
    </source>
</reference>
<evidence type="ECO:0000313" key="3">
    <source>
        <dbReference type="Proteomes" id="UP000324222"/>
    </source>
</evidence>
<dbReference type="Proteomes" id="UP000324222">
    <property type="component" value="Unassembled WGS sequence"/>
</dbReference>
<keyword evidence="3" id="KW-1185">Reference proteome</keyword>
<accession>A0A5B7G4K1</accession>
<gene>
    <name evidence="2" type="ORF">E2C01_049022</name>
</gene>
<name>A0A5B7G4K1_PORTR</name>